<keyword evidence="4" id="KW-1185">Reference proteome</keyword>
<dbReference type="Pfam" id="PF08327">
    <property type="entry name" value="AHSA1"/>
    <property type="match status" value="1"/>
</dbReference>
<organism evidence="3 4">
    <name type="scientific">Homoserinibacter gongjuensis</name>
    <dbReference type="NCBI Taxonomy" id="1162968"/>
    <lineage>
        <taxon>Bacteria</taxon>
        <taxon>Bacillati</taxon>
        <taxon>Actinomycetota</taxon>
        <taxon>Actinomycetes</taxon>
        <taxon>Micrococcales</taxon>
        <taxon>Microbacteriaceae</taxon>
        <taxon>Homoserinibacter</taxon>
    </lineage>
</organism>
<dbReference type="InterPro" id="IPR013538">
    <property type="entry name" value="ASHA1/2-like_C"/>
</dbReference>
<evidence type="ECO:0000259" key="2">
    <source>
        <dbReference type="Pfam" id="PF08327"/>
    </source>
</evidence>
<evidence type="ECO:0000256" key="1">
    <source>
        <dbReference type="ARBA" id="ARBA00006817"/>
    </source>
</evidence>
<dbReference type="Proteomes" id="UP001157069">
    <property type="component" value="Unassembled WGS sequence"/>
</dbReference>
<comment type="caution">
    <text evidence="3">The sequence shown here is derived from an EMBL/GenBank/DDBJ whole genome shotgun (WGS) entry which is preliminary data.</text>
</comment>
<evidence type="ECO:0000313" key="4">
    <source>
        <dbReference type="Proteomes" id="UP001157069"/>
    </source>
</evidence>
<dbReference type="RefSeq" id="WP_284298732.1">
    <property type="nucleotide sequence ID" value="NZ_BSVA01000001.1"/>
</dbReference>
<proteinExistence type="inferred from homology"/>
<protein>
    <submittedName>
        <fullName evidence="3">Activator of HSP90 ATPase</fullName>
    </submittedName>
</protein>
<dbReference type="SUPFAM" id="SSF55961">
    <property type="entry name" value="Bet v1-like"/>
    <property type="match status" value="1"/>
</dbReference>
<dbReference type="Gene3D" id="3.30.530.20">
    <property type="match status" value="1"/>
</dbReference>
<feature type="domain" description="Activator of Hsp90 ATPase homologue 1/2-like C-terminal" evidence="2">
    <location>
        <begin position="23"/>
        <end position="155"/>
    </location>
</feature>
<gene>
    <name evidence="3" type="ORF">GCM10025869_13220</name>
</gene>
<dbReference type="CDD" id="cd07826">
    <property type="entry name" value="SRPBCC_CalC_Aha1-like_9"/>
    <property type="match status" value="1"/>
</dbReference>
<evidence type="ECO:0000313" key="3">
    <source>
        <dbReference type="EMBL" id="GMA90793.1"/>
    </source>
</evidence>
<name>A0ABQ6JR85_9MICO</name>
<comment type="similarity">
    <text evidence="1">Belongs to the AHA1 family.</text>
</comment>
<dbReference type="EMBL" id="BSVA01000001">
    <property type="protein sequence ID" value="GMA90793.1"/>
    <property type="molecule type" value="Genomic_DNA"/>
</dbReference>
<reference evidence="4" key="1">
    <citation type="journal article" date="2019" name="Int. J. Syst. Evol. Microbiol.">
        <title>The Global Catalogue of Microorganisms (GCM) 10K type strain sequencing project: providing services to taxonomists for standard genome sequencing and annotation.</title>
        <authorList>
            <consortium name="The Broad Institute Genomics Platform"/>
            <consortium name="The Broad Institute Genome Sequencing Center for Infectious Disease"/>
            <person name="Wu L."/>
            <person name="Ma J."/>
        </authorList>
    </citation>
    <scope>NUCLEOTIDE SEQUENCE [LARGE SCALE GENOMIC DNA]</scope>
    <source>
        <strain evidence="4">NBRC 108755</strain>
    </source>
</reference>
<accession>A0ABQ6JR85</accession>
<dbReference type="InterPro" id="IPR023393">
    <property type="entry name" value="START-like_dom_sf"/>
</dbReference>
<sequence>MSNALKVTAPEGLPFVDFEREFDAPVSAVFAAHRDPALVAKWMGPDGYEADMTEWDFRSGGNWSYVHRDPEGNEYGFRGVFHTVRENEFAIQTFEFLGYPDAVSIESMRFEDLGGGRTRLSGHAVYPTLEARDGMVASGMETGMREGYDRLEALVTA</sequence>